<dbReference type="InterPro" id="IPR045224">
    <property type="entry name" value="HDZip_class_I_plant"/>
</dbReference>
<dbReference type="CDD" id="cd00086">
    <property type="entry name" value="homeodomain"/>
    <property type="match status" value="1"/>
</dbReference>
<dbReference type="FunFam" id="1.10.10.60:FF:000293">
    <property type="entry name" value="Homeobox-leucine zipper protein ATHB-7"/>
    <property type="match status" value="1"/>
</dbReference>
<dbReference type="GO" id="GO:0045893">
    <property type="term" value="P:positive regulation of DNA-templated transcription"/>
    <property type="evidence" value="ECO:0007669"/>
    <property type="project" value="TreeGrafter"/>
</dbReference>
<dbReference type="InterPro" id="IPR009057">
    <property type="entry name" value="Homeodomain-like_sf"/>
</dbReference>
<comment type="caution">
    <text evidence="15">The sequence shown here is derived from an EMBL/GenBank/DDBJ whole genome shotgun (WGS) entry which is preliminary data.</text>
</comment>
<evidence type="ECO:0000256" key="6">
    <source>
        <dbReference type="ARBA" id="ARBA00023242"/>
    </source>
</evidence>
<evidence type="ECO:0000256" key="13">
    <source>
        <dbReference type="SAM" id="MobiDB-lite"/>
    </source>
</evidence>
<dbReference type="OrthoDB" id="6159439at2759"/>
<dbReference type="PANTHER" id="PTHR24326:SF620">
    <property type="entry name" value="HOMEOBOX-LEUCINE ZIPPER PROTEIN"/>
    <property type="match status" value="1"/>
</dbReference>
<dbReference type="Pfam" id="PF02183">
    <property type="entry name" value="HALZ"/>
    <property type="match status" value="1"/>
</dbReference>
<dbReference type="SUPFAM" id="SSF46689">
    <property type="entry name" value="Homeodomain-like"/>
    <property type="match status" value="1"/>
</dbReference>
<dbReference type="Pfam" id="PF00046">
    <property type="entry name" value="Homeodomain"/>
    <property type="match status" value="1"/>
</dbReference>
<feature type="coiled-coil region" evidence="12">
    <location>
        <begin position="80"/>
        <end position="128"/>
    </location>
</feature>
<dbReference type="InterPro" id="IPR017970">
    <property type="entry name" value="Homeobox_CS"/>
</dbReference>
<evidence type="ECO:0000256" key="2">
    <source>
        <dbReference type="ARBA" id="ARBA00023015"/>
    </source>
</evidence>
<reference evidence="16" key="2">
    <citation type="submission" date="2019-10" db="EMBL/GenBank/DDBJ databases">
        <title>A de novo genome assembly of a pear dwarfing rootstock.</title>
        <authorList>
            <person name="Wang F."/>
            <person name="Wang J."/>
            <person name="Li S."/>
            <person name="Zhang Y."/>
            <person name="Fang M."/>
            <person name="Ma L."/>
            <person name="Zhao Y."/>
            <person name="Jiang S."/>
        </authorList>
    </citation>
    <scope>NUCLEOTIDE SEQUENCE [LARGE SCALE GENOMIC DNA]</scope>
</reference>
<dbReference type="PRINTS" id="PR00031">
    <property type="entry name" value="HTHREPRESSR"/>
</dbReference>
<evidence type="ECO:0000256" key="11">
    <source>
        <dbReference type="RuleBase" id="RU369038"/>
    </source>
</evidence>
<reference evidence="15 16" key="3">
    <citation type="submission" date="2019-11" db="EMBL/GenBank/DDBJ databases">
        <title>A de novo genome assembly of a pear dwarfing rootstock.</title>
        <authorList>
            <person name="Wang F."/>
            <person name="Wang J."/>
            <person name="Li S."/>
            <person name="Zhang Y."/>
            <person name="Fang M."/>
            <person name="Ma L."/>
            <person name="Zhao Y."/>
            <person name="Jiang S."/>
        </authorList>
    </citation>
    <scope>NUCLEOTIDE SEQUENCE [LARGE SCALE GENOMIC DNA]</scope>
    <source>
        <strain evidence="15">S2</strain>
        <tissue evidence="15">Leaf</tissue>
    </source>
</reference>
<organism evidence="15 16">
    <name type="scientific">Pyrus ussuriensis x Pyrus communis</name>
    <dbReference type="NCBI Taxonomy" id="2448454"/>
    <lineage>
        <taxon>Eukaryota</taxon>
        <taxon>Viridiplantae</taxon>
        <taxon>Streptophyta</taxon>
        <taxon>Embryophyta</taxon>
        <taxon>Tracheophyta</taxon>
        <taxon>Spermatophyta</taxon>
        <taxon>Magnoliopsida</taxon>
        <taxon>eudicotyledons</taxon>
        <taxon>Gunneridae</taxon>
        <taxon>Pentapetalae</taxon>
        <taxon>rosids</taxon>
        <taxon>fabids</taxon>
        <taxon>Rosales</taxon>
        <taxon>Rosaceae</taxon>
        <taxon>Amygdaloideae</taxon>
        <taxon>Maleae</taxon>
        <taxon>Pyrus</taxon>
    </lineage>
</organism>
<dbReference type="InterPro" id="IPR001356">
    <property type="entry name" value="HD"/>
</dbReference>
<keyword evidence="5 11" id="KW-0804">Transcription</keyword>
<accession>A0A5N5F163</accession>
<dbReference type="GO" id="GO:0009737">
    <property type="term" value="P:response to abscisic acid"/>
    <property type="evidence" value="ECO:0007669"/>
    <property type="project" value="UniProtKB-ARBA"/>
</dbReference>
<evidence type="ECO:0000256" key="3">
    <source>
        <dbReference type="ARBA" id="ARBA00023125"/>
    </source>
</evidence>
<dbReference type="EMBL" id="SMOL01000781">
    <property type="protein sequence ID" value="KAB2596859.1"/>
    <property type="molecule type" value="Genomic_DNA"/>
</dbReference>
<evidence type="ECO:0000256" key="1">
    <source>
        <dbReference type="ARBA" id="ARBA00004123"/>
    </source>
</evidence>
<evidence type="ECO:0000259" key="14">
    <source>
        <dbReference type="PROSITE" id="PS50071"/>
    </source>
</evidence>
<dbReference type="GO" id="GO:0000976">
    <property type="term" value="F:transcription cis-regulatory region binding"/>
    <property type="evidence" value="ECO:0007669"/>
    <property type="project" value="UniProtKB-ARBA"/>
</dbReference>
<keyword evidence="6 9" id="KW-0539">Nucleus</keyword>
<dbReference type="Proteomes" id="UP000327157">
    <property type="component" value="Chromosome 7"/>
</dbReference>
<dbReference type="SMR" id="A0A5N5F163"/>
<evidence type="ECO:0000256" key="5">
    <source>
        <dbReference type="ARBA" id="ARBA00023163"/>
    </source>
</evidence>
<dbReference type="AlphaFoldDB" id="A0A5N5F163"/>
<evidence type="ECO:0000256" key="10">
    <source>
        <dbReference type="RuleBase" id="RU000682"/>
    </source>
</evidence>
<evidence type="ECO:0000256" key="8">
    <source>
        <dbReference type="ARBA" id="ARBA00058361"/>
    </source>
</evidence>
<evidence type="ECO:0000256" key="12">
    <source>
        <dbReference type="SAM" id="Coils"/>
    </source>
</evidence>
<sequence>MERRKEECYEEENLDYGIEPQSAMKRKKNKSKNTRRFSDEQISLLESIFEADSKLEPRRKVQLARELGLQPRQVAIWFQNRRARWKSKQIEQDYRSLREDYDKLASRFESLKEEKQSLLMQLQKLHDLVGTSRAGAPTEDSLANQTADGSSYKDGNCKTTARVRLEEALEKTGAIDKHTSNDVGGEFGDERHELLNIGQLDASVTPLGLHRLDSGNILFDRCNSHWLNFWT</sequence>
<feature type="region of interest" description="Disordered" evidence="13">
    <location>
        <begin position="133"/>
        <end position="156"/>
    </location>
</feature>
<keyword evidence="4 9" id="KW-0371">Homeobox</keyword>
<dbReference type="InterPro" id="IPR003106">
    <property type="entry name" value="Leu_zip_homeo"/>
</dbReference>
<evidence type="ECO:0000313" key="16">
    <source>
        <dbReference type="Proteomes" id="UP000327157"/>
    </source>
</evidence>
<comment type="similarity">
    <text evidence="7 11">Belongs to the HD-ZIP homeobox family. Class I subfamily.</text>
</comment>
<keyword evidence="16" id="KW-1185">Reference proteome</keyword>
<dbReference type="GO" id="GO:0000981">
    <property type="term" value="F:DNA-binding transcription factor activity, RNA polymerase II-specific"/>
    <property type="evidence" value="ECO:0007669"/>
    <property type="project" value="UniProtKB-UniRule"/>
</dbReference>
<dbReference type="GO" id="GO:0005634">
    <property type="term" value="C:nucleus"/>
    <property type="evidence" value="ECO:0007669"/>
    <property type="project" value="UniProtKB-SubCell"/>
</dbReference>
<evidence type="ECO:0000256" key="9">
    <source>
        <dbReference type="PROSITE-ProRule" id="PRU00108"/>
    </source>
</evidence>
<dbReference type="PROSITE" id="PS00027">
    <property type="entry name" value="HOMEOBOX_1"/>
    <property type="match status" value="1"/>
</dbReference>
<dbReference type="PROSITE" id="PS50071">
    <property type="entry name" value="HOMEOBOX_2"/>
    <property type="match status" value="1"/>
</dbReference>
<dbReference type="InterPro" id="IPR000047">
    <property type="entry name" value="HTH_motif"/>
</dbReference>
<keyword evidence="2 11" id="KW-0805">Transcription regulation</keyword>
<comment type="function">
    <text evidence="11">Transcription factor.</text>
</comment>
<protein>
    <recommendedName>
        <fullName evidence="11">Homeobox-leucine zipper protein</fullName>
    </recommendedName>
    <alternativeName>
        <fullName evidence="11">HD-ZIP protein</fullName>
    </alternativeName>
    <alternativeName>
        <fullName evidence="11">Homeodomain transcription factor</fullName>
    </alternativeName>
</protein>
<dbReference type="SMART" id="SM00389">
    <property type="entry name" value="HOX"/>
    <property type="match status" value="1"/>
</dbReference>
<evidence type="ECO:0000256" key="7">
    <source>
        <dbReference type="ARBA" id="ARBA00025748"/>
    </source>
</evidence>
<dbReference type="Gene3D" id="1.10.10.60">
    <property type="entry name" value="Homeodomain-like"/>
    <property type="match status" value="1"/>
</dbReference>
<dbReference type="PANTHER" id="PTHR24326">
    <property type="entry name" value="HOMEOBOX-LEUCINE ZIPPER PROTEIN"/>
    <property type="match status" value="1"/>
</dbReference>
<evidence type="ECO:0000256" key="4">
    <source>
        <dbReference type="ARBA" id="ARBA00023155"/>
    </source>
</evidence>
<feature type="domain" description="Homeobox" evidence="14">
    <location>
        <begin position="28"/>
        <end position="88"/>
    </location>
</feature>
<dbReference type="GO" id="GO:0009414">
    <property type="term" value="P:response to water deprivation"/>
    <property type="evidence" value="ECO:0007669"/>
    <property type="project" value="UniProtKB-ARBA"/>
</dbReference>
<feature type="DNA-binding region" description="Homeobox" evidence="9">
    <location>
        <begin position="30"/>
        <end position="89"/>
    </location>
</feature>
<reference evidence="15 16" key="1">
    <citation type="submission" date="2019-09" db="EMBL/GenBank/DDBJ databases">
        <authorList>
            <person name="Ou C."/>
        </authorList>
    </citation>
    <scope>NUCLEOTIDE SEQUENCE [LARGE SCALE GENOMIC DNA]</scope>
    <source>
        <strain evidence="15">S2</strain>
        <tissue evidence="15">Leaf</tissue>
    </source>
</reference>
<comment type="function">
    <text evidence="8">Probable transcription activator that may act as growth regulators in response to water deficit.</text>
</comment>
<keyword evidence="12" id="KW-0175">Coiled coil</keyword>
<proteinExistence type="inferred from homology"/>
<name>A0A5N5F163_9ROSA</name>
<comment type="subcellular location">
    <subcellularLocation>
        <location evidence="1 9 10">Nucleus</location>
    </subcellularLocation>
</comment>
<evidence type="ECO:0000313" key="15">
    <source>
        <dbReference type="EMBL" id="KAB2596859.1"/>
    </source>
</evidence>
<gene>
    <name evidence="15" type="ORF">D8674_032309</name>
</gene>
<keyword evidence="3 9" id="KW-0238">DNA-binding</keyword>